<evidence type="ECO:0000313" key="1">
    <source>
        <dbReference type="EMBL" id="CAG8563207.1"/>
    </source>
</evidence>
<keyword evidence="2" id="KW-1185">Reference proteome</keyword>
<sequence>FDFDAETGSGGKNKRESKATGQTFEYLYSTSFDEVVYSPLSKESTTTTYTTRVNKSDPRPIAALHLHYRPEKWILDQGFSDVYEEENVFEGIEYSELFETESDKMIQDIEMRLEDEVASAASSTNVGISRNFDSSEVSVDNNSNPNINESIKGDSNKSYKNSFKSSSKFHKKTNNSDSINTVKYSPQSTIIVTATSTTCDTFDLSDGNKAMADSLNFDDEYLYYIMKSTVEEGTNIPSNCNVESSKDKEILHSELEEGEIPENYDTESSELEEGEIPRNYDVESSSNDNYRVDKKAMKDRNENLGESCRKRNKRDDDAIDLNSSGKTCDELNDGDRSVKRSRNSGGRIDEEMKECDVLDDFFTKAPIKKVGYNNYTKGNRNRKLQPQIISNGDECNEKERSIPESSRQFIQMDNKSKKPSVGVAEIPHGSKQNLSRNSPPQKEANANCFDSGVEETTHDKKPIPNNLWKLLSRKKFEARATEISRYNHSQSQVTETFEDNYEVQNGYPRNNQSMRFNVDSPKSCTLDLSSLSDKIGYYTIKKRKHVVDKMDVTDISNREERCVKKEHEIKVKKEFGIEERSSTTKKMNEDPGNKREENPKRRKFYAIVSGDISDSFLG</sequence>
<gene>
    <name evidence="1" type="ORF">ACOLOM_LOCUS5316</name>
</gene>
<comment type="caution">
    <text evidence="1">The sequence shown here is derived from an EMBL/GenBank/DDBJ whole genome shotgun (WGS) entry which is preliminary data.</text>
</comment>
<dbReference type="EMBL" id="CAJVPT010009604">
    <property type="protein sequence ID" value="CAG8563207.1"/>
    <property type="molecule type" value="Genomic_DNA"/>
</dbReference>
<reference evidence="1" key="1">
    <citation type="submission" date="2021-06" db="EMBL/GenBank/DDBJ databases">
        <authorList>
            <person name="Kallberg Y."/>
            <person name="Tangrot J."/>
            <person name="Rosling A."/>
        </authorList>
    </citation>
    <scope>NUCLEOTIDE SEQUENCE</scope>
    <source>
        <strain evidence="1">CL356</strain>
    </source>
</reference>
<organism evidence="1 2">
    <name type="scientific">Acaulospora colombiana</name>
    <dbReference type="NCBI Taxonomy" id="27376"/>
    <lineage>
        <taxon>Eukaryota</taxon>
        <taxon>Fungi</taxon>
        <taxon>Fungi incertae sedis</taxon>
        <taxon>Mucoromycota</taxon>
        <taxon>Glomeromycotina</taxon>
        <taxon>Glomeromycetes</taxon>
        <taxon>Diversisporales</taxon>
        <taxon>Acaulosporaceae</taxon>
        <taxon>Acaulospora</taxon>
    </lineage>
</organism>
<dbReference type="Proteomes" id="UP000789525">
    <property type="component" value="Unassembled WGS sequence"/>
</dbReference>
<name>A0ACA9M2A9_9GLOM</name>
<protein>
    <submittedName>
        <fullName evidence="1">10051_t:CDS:1</fullName>
    </submittedName>
</protein>
<evidence type="ECO:0000313" key="2">
    <source>
        <dbReference type="Proteomes" id="UP000789525"/>
    </source>
</evidence>
<proteinExistence type="predicted"/>
<feature type="non-terminal residue" evidence="1">
    <location>
        <position position="1"/>
    </location>
</feature>
<accession>A0ACA9M2A9</accession>